<reference evidence="1 2" key="1">
    <citation type="submission" date="2017-09" db="EMBL/GenBank/DDBJ databases">
        <title>Large-scale bioinformatics analysis of Bacillus genomes uncovers conserved roles of natural products in bacterial physiology.</title>
        <authorList>
            <consortium name="Agbiome Team Llc"/>
            <person name="Bleich R.M."/>
            <person name="Grubbs K.J."/>
            <person name="Santa Maria K.C."/>
            <person name="Allen S.E."/>
            <person name="Farag S."/>
            <person name="Shank E.A."/>
            <person name="Bowers A."/>
        </authorList>
    </citation>
    <scope>NUCLEOTIDE SEQUENCE [LARGE SCALE GENOMIC DNA]</scope>
    <source>
        <strain evidence="1 2">AFS092789</strain>
    </source>
</reference>
<proteinExistence type="predicted"/>
<dbReference type="AlphaFoldDB" id="A0A9X6STD3"/>
<evidence type="ECO:0000313" key="1">
    <source>
        <dbReference type="EMBL" id="PDZ94795.1"/>
    </source>
</evidence>
<sequence length="148" mass="17203">MAYKVDGKTRIQQALFDYEPTTESKDSVKRAVRAHKEKQNFNEAKTGINKSPNKNAIAYFSQYEQSMTKEAAEKPFQFKRKGEVVETTVGQYVHGKVRNLGVFADKDVNTNLSFGRLIKKRIKEMDRSLDYGYGYERDRDRGDREFND</sequence>
<evidence type="ECO:0000313" key="2">
    <source>
        <dbReference type="Proteomes" id="UP000219922"/>
    </source>
</evidence>
<gene>
    <name evidence="1" type="ORF">CON36_31915</name>
</gene>
<organism evidence="1 2">
    <name type="scientific">Bacillus cereus</name>
    <dbReference type="NCBI Taxonomy" id="1396"/>
    <lineage>
        <taxon>Bacteria</taxon>
        <taxon>Bacillati</taxon>
        <taxon>Bacillota</taxon>
        <taxon>Bacilli</taxon>
        <taxon>Bacillales</taxon>
        <taxon>Bacillaceae</taxon>
        <taxon>Bacillus</taxon>
        <taxon>Bacillus cereus group</taxon>
    </lineage>
</organism>
<protein>
    <submittedName>
        <fullName evidence="1">Uncharacterized protein</fullName>
    </submittedName>
</protein>
<dbReference type="EMBL" id="NVMX01000113">
    <property type="protein sequence ID" value="PDZ94795.1"/>
    <property type="molecule type" value="Genomic_DNA"/>
</dbReference>
<dbReference type="Proteomes" id="UP000219922">
    <property type="component" value="Unassembled WGS sequence"/>
</dbReference>
<accession>A0A9X6STD3</accession>
<name>A0A9X6STD3_BACCE</name>
<dbReference type="RefSeq" id="WP_098006636.1">
    <property type="nucleotide sequence ID" value="NZ_NVMX01000113.1"/>
</dbReference>
<comment type="caution">
    <text evidence="1">The sequence shown here is derived from an EMBL/GenBank/DDBJ whole genome shotgun (WGS) entry which is preliminary data.</text>
</comment>